<dbReference type="WBParaSite" id="Hba_21154">
    <property type="protein sequence ID" value="Hba_21154"/>
    <property type="gene ID" value="Hba_21154"/>
</dbReference>
<reference evidence="2" key="1">
    <citation type="submission" date="2016-11" db="UniProtKB">
        <authorList>
            <consortium name="WormBaseParasite"/>
        </authorList>
    </citation>
    <scope>IDENTIFICATION</scope>
</reference>
<accession>A0A1I7XTT6</accession>
<evidence type="ECO:0000313" key="1">
    <source>
        <dbReference type="Proteomes" id="UP000095283"/>
    </source>
</evidence>
<evidence type="ECO:0000313" key="2">
    <source>
        <dbReference type="WBParaSite" id="Hba_21154"/>
    </source>
</evidence>
<protein>
    <submittedName>
        <fullName evidence="2">Uncharacterized protein</fullName>
    </submittedName>
</protein>
<name>A0A1I7XTT6_HETBA</name>
<dbReference type="Proteomes" id="UP000095283">
    <property type="component" value="Unplaced"/>
</dbReference>
<keyword evidence="1" id="KW-1185">Reference proteome</keyword>
<organism evidence="1 2">
    <name type="scientific">Heterorhabditis bacteriophora</name>
    <name type="common">Entomopathogenic nematode worm</name>
    <dbReference type="NCBI Taxonomy" id="37862"/>
    <lineage>
        <taxon>Eukaryota</taxon>
        <taxon>Metazoa</taxon>
        <taxon>Ecdysozoa</taxon>
        <taxon>Nematoda</taxon>
        <taxon>Chromadorea</taxon>
        <taxon>Rhabditida</taxon>
        <taxon>Rhabditina</taxon>
        <taxon>Rhabditomorpha</taxon>
        <taxon>Strongyloidea</taxon>
        <taxon>Heterorhabditidae</taxon>
        <taxon>Heterorhabditis</taxon>
    </lineage>
</organism>
<dbReference type="AlphaFoldDB" id="A0A1I7XTT6"/>
<sequence>MQTNGNCSQCQPSIFDDGTVKERTVKNGFRRFRSGDESLEDEEGRGCPLMIDDNQLKPLWKRTHAKQLERLFKN</sequence>
<proteinExistence type="predicted"/>